<accession>A0A1M5FG52</accession>
<protein>
    <submittedName>
        <fullName evidence="1">Uncharacterized protein</fullName>
    </submittedName>
</protein>
<dbReference type="Proteomes" id="UP000184518">
    <property type="component" value="Unassembled WGS sequence"/>
</dbReference>
<organism evidence="1 2">
    <name type="scientific">Chryseobacterium arachidis</name>
    <dbReference type="NCBI Taxonomy" id="1416778"/>
    <lineage>
        <taxon>Bacteria</taxon>
        <taxon>Pseudomonadati</taxon>
        <taxon>Bacteroidota</taxon>
        <taxon>Flavobacteriia</taxon>
        <taxon>Flavobacteriales</taxon>
        <taxon>Weeksellaceae</taxon>
        <taxon>Chryseobacterium group</taxon>
        <taxon>Chryseobacterium</taxon>
    </lineage>
</organism>
<keyword evidence="2" id="KW-1185">Reference proteome</keyword>
<dbReference type="OrthoDB" id="1248696at2"/>
<proteinExistence type="predicted"/>
<dbReference type="AlphaFoldDB" id="A0A1M5FG52"/>
<dbReference type="RefSeq" id="WP_072959188.1">
    <property type="nucleotide sequence ID" value="NZ_FQUT01000008.1"/>
</dbReference>
<dbReference type="STRING" id="1416778.SAMN05443633_1088"/>
<dbReference type="EMBL" id="FQUT01000008">
    <property type="protein sequence ID" value="SHF90474.1"/>
    <property type="molecule type" value="Genomic_DNA"/>
</dbReference>
<evidence type="ECO:0000313" key="2">
    <source>
        <dbReference type="Proteomes" id="UP000184518"/>
    </source>
</evidence>
<reference evidence="2" key="1">
    <citation type="submission" date="2016-11" db="EMBL/GenBank/DDBJ databases">
        <authorList>
            <person name="Varghese N."/>
            <person name="Submissions S."/>
        </authorList>
    </citation>
    <scope>NUCLEOTIDE SEQUENCE [LARGE SCALE GENOMIC DNA]</scope>
    <source>
        <strain evidence="2">DSM 27619</strain>
    </source>
</reference>
<name>A0A1M5FG52_9FLAO</name>
<sequence>MKQTKILILLTCIPILYFGQLSPKVNKLYQQLSQSKRAESKNISIDGHESDLYKVGENMGDAASNKELEYIAYNGHHVPKYYAMINLFRQKSKSLEKLFRHYRKSNDSVSILKGCVGGFSRLDEEMYLNIFFEKQVIKQTEWKKKWKDSMIINNKQNTAEYLGTENLLNTKTNWTQKEIDSLINKLDIIILDDHESSKRLVEMVAELNFYTETKRPYFQKLIYFNEKYSSEIIKKYIEFCSK</sequence>
<evidence type="ECO:0000313" key="1">
    <source>
        <dbReference type="EMBL" id="SHF90474.1"/>
    </source>
</evidence>
<gene>
    <name evidence="1" type="ORF">SAMN05443633_1088</name>
</gene>